<feature type="transmembrane region" description="Helical" evidence="1">
    <location>
        <begin position="12"/>
        <end position="32"/>
    </location>
</feature>
<dbReference type="PANTHER" id="PTHR22911:SF135">
    <property type="entry name" value="BLR4310 PROTEIN"/>
    <property type="match status" value="1"/>
</dbReference>
<dbReference type="PANTHER" id="PTHR22911">
    <property type="entry name" value="ACYL-MALONYL CONDENSING ENZYME-RELATED"/>
    <property type="match status" value="1"/>
</dbReference>
<accession>A0A963YY38</accession>
<feature type="transmembrane region" description="Helical" evidence="1">
    <location>
        <begin position="262"/>
        <end position="280"/>
    </location>
</feature>
<keyword evidence="1" id="KW-0472">Membrane</keyword>
<evidence type="ECO:0000256" key="1">
    <source>
        <dbReference type="SAM" id="Phobius"/>
    </source>
</evidence>
<dbReference type="Proteomes" id="UP000721844">
    <property type="component" value="Unassembled WGS sequence"/>
</dbReference>
<dbReference type="InterPro" id="IPR037185">
    <property type="entry name" value="EmrE-like"/>
</dbReference>
<feature type="transmembrane region" description="Helical" evidence="1">
    <location>
        <begin position="38"/>
        <end position="56"/>
    </location>
</feature>
<gene>
    <name evidence="3" type="ORF">ACELLULO517_03865</name>
</gene>
<comment type="caution">
    <text evidence="3">The sequence shown here is derived from an EMBL/GenBank/DDBJ whole genome shotgun (WGS) entry which is preliminary data.</text>
</comment>
<dbReference type="RefSeq" id="WP_227305950.1">
    <property type="nucleotide sequence ID" value="NZ_JAESVA010000001.1"/>
</dbReference>
<evidence type="ECO:0000313" key="3">
    <source>
        <dbReference type="EMBL" id="MCB8879358.1"/>
    </source>
</evidence>
<dbReference type="GO" id="GO:0016020">
    <property type="term" value="C:membrane"/>
    <property type="evidence" value="ECO:0007669"/>
    <property type="project" value="InterPro"/>
</dbReference>
<dbReference type="SUPFAM" id="SSF103481">
    <property type="entry name" value="Multidrug resistance efflux transporter EmrE"/>
    <property type="match status" value="2"/>
</dbReference>
<feature type="transmembrane region" description="Helical" evidence="1">
    <location>
        <begin position="203"/>
        <end position="225"/>
    </location>
</feature>
<proteinExistence type="predicted"/>
<dbReference type="EMBL" id="JAESVA010000001">
    <property type="protein sequence ID" value="MCB8879358.1"/>
    <property type="molecule type" value="Genomic_DNA"/>
</dbReference>
<dbReference type="AlphaFoldDB" id="A0A963YY38"/>
<feature type="domain" description="EamA" evidence="2">
    <location>
        <begin position="149"/>
        <end position="277"/>
    </location>
</feature>
<feature type="transmembrane region" description="Helical" evidence="1">
    <location>
        <begin position="96"/>
        <end position="119"/>
    </location>
</feature>
<protein>
    <submittedName>
        <fullName evidence="3">DMT family transporter</fullName>
    </submittedName>
</protein>
<feature type="transmembrane region" description="Helical" evidence="1">
    <location>
        <begin position="150"/>
        <end position="168"/>
    </location>
</feature>
<feature type="transmembrane region" description="Helical" evidence="1">
    <location>
        <begin position="180"/>
        <end position="197"/>
    </location>
</feature>
<feature type="transmembrane region" description="Helical" evidence="1">
    <location>
        <begin position="68"/>
        <end position="90"/>
    </location>
</feature>
<name>A0A963YY38_9PROT</name>
<keyword evidence="1" id="KW-0812">Transmembrane</keyword>
<keyword evidence="1" id="KW-1133">Transmembrane helix</keyword>
<feature type="transmembrane region" description="Helical" evidence="1">
    <location>
        <begin position="126"/>
        <end position="144"/>
    </location>
</feature>
<feature type="domain" description="EamA" evidence="2">
    <location>
        <begin position="9"/>
        <end position="140"/>
    </location>
</feature>
<evidence type="ECO:0000259" key="2">
    <source>
        <dbReference type="Pfam" id="PF00892"/>
    </source>
</evidence>
<dbReference type="Pfam" id="PF00892">
    <property type="entry name" value="EamA"/>
    <property type="match status" value="2"/>
</dbReference>
<dbReference type="InterPro" id="IPR000620">
    <property type="entry name" value="EamA_dom"/>
</dbReference>
<reference evidence="3 4" key="1">
    <citation type="journal article" date="2021" name="Microorganisms">
        <title>Acidisoma silvae sp. nov. and Acidisomacellulosilytica sp. nov., Two Acidophilic Bacteria Isolated from Decaying Wood, Hydrolyzing Cellulose and Producing Poly-3-hydroxybutyrate.</title>
        <authorList>
            <person name="Mieszkin S."/>
            <person name="Pouder E."/>
            <person name="Uroz S."/>
            <person name="Simon-Colin C."/>
            <person name="Alain K."/>
        </authorList>
    </citation>
    <scope>NUCLEOTIDE SEQUENCE [LARGE SCALE GENOMIC DNA]</scope>
    <source>
        <strain evidence="3 4">HW T5.17</strain>
    </source>
</reference>
<evidence type="ECO:0000313" key="4">
    <source>
        <dbReference type="Proteomes" id="UP000721844"/>
    </source>
</evidence>
<organism evidence="3 4">
    <name type="scientific">Acidisoma cellulosilyticum</name>
    <dbReference type="NCBI Taxonomy" id="2802395"/>
    <lineage>
        <taxon>Bacteria</taxon>
        <taxon>Pseudomonadati</taxon>
        <taxon>Pseudomonadota</taxon>
        <taxon>Alphaproteobacteria</taxon>
        <taxon>Acetobacterales</taxon>
        <taxon>Acidocellaceae</taxon>
        <taxon>Acidisoma</taxon>
    </lineage>
</organism>
<feature type="transmembrane region" description="Helical" evidence="1">
    <location>
        <begin position="237"/>
        <end position="256"/>
    </location>
</feature>
<sequence length="294" mass="31074">MPLAQTRRTGIMLVALSAVFWSTAGLFVRMAHLDSWTILVWRSLFSVLTLGGIVLVQNRGHVFRTITGIGWPGVASVAISTVSSISYVVALCLTSVANVMTIYAALPFIATAIAFLWLGERVTKRFLVAGAIGLAGIVIMAGGVATRRDLLGILAALVMTATFAAQLVHTKRHASLNMTVVSALAAAACVPIIAPLMQHSIPAPLSLLACALFGILTTGLAYLLVLKGGRLISSGEAGFISMLDVVLGPFWVWLFYAERPTPTVLVGGFIVLASVLWYLATDRGARAPTVLTEV</sequence>
<keyword evidence="4" id="KW-1185">Reference proteome</keyword>